<dbReference type="Pfam" id="PF02518">
    <property type="entry name" value="HATPase_c"/>
    <property type="match status" value="1"/>
</dbReference>
<evidence type="ECO:0000259" key="17">
    <source>
        <dbReference type="PROSITE" id="PS50112"/>
    </source>
</evidence>
<dbReference type="SUPFAM" id="SSF55785">
    <property type="entry name" value="PYP-like sensor domain (PAS domain)"/>
    <property type="match status" value="1"/>
</dbReference>
<dbReference type="InterPro" id="IPR000014">
    <property type="entry name" value="PAS"/>
</dbReference>
<dbReference type="InterPro" id="IPR005467">
    <property type="entry name" value="His_kinase_dom"/>
</dbReference>
<evidence type="ECO:0000256" key="7">
    <source>
        <dbReference type="ARBA" id="ARBA00022679"/>
    </source>
</evidence>
<evidence type="ECO:0000256" key="9">
    <source>
        <dbReference type="ARBA" id="ARBA00022777"/>
    </source>
</evidence>
<dbReference type="GO" id="GO:0005886">
    <property type="term" value="C:plasma membrane"/>
    <property type="evidence" value="ECO:0007669"/>
    <property type="project" value="UniProtKB-SubCell"/>
</dbReference>
<dbReference type="InterPro" id="IPR001789">
    <property type="entry name" value="Sig_transdc_resp-reg_receiver"/>
</dbReference>
<dbReference type="CDD" id="cd00075">
    <property type="entry name" value="HATPase"/>
    <property type="match status" value="1"/>
</dbReference>
<name>A0A662DI00_UNCAE</name>
<comment type="subcellular location">
    <subcellularLocation>
        <location evidence="2">Cell membrane</location>
    </subcellularLocation>
    <subcellularLocation>
        <location evidence="3">Membrane raft</location>
        <topology evidence="3">Multi-pass membrane protein</topology>
    </subcellularLocation>
</comment>
<evidence type="ECO:0000259" key="16">
    <source>
        <dbReference type="PROSITE" id="PS50110"/>
    </source>
</evidence>
<dbReference type="SMART" id="SM00448">
    <property type="entry name" value="REC"/>
    <property type="match status" value="1"/>
</dbReference>
<dbReference type="SUPFAM" id="SSF47384">
    <property type="entry name" value="Homodimeric domain of signal transducing histidine kinase"/>
    <property type="match status" value="1"/>
</dbReference>
<dbReference type="PANTHER" id="PTHR43547">
    <property type="entry name" value="TWO-COMPONENT HISTIDINE KINASE"/>
    <property type="match status" value="1"/>
</dbReference>
<dbReference type="GO" id="GO:0045121">
    <property type="term" value="C:membrane raft"/>
    <property type="evidence" value="ECO:0007669"/>
    <property type="project" value="UniProtKB-SubCell"/>
</dbReference>
<dbReference type="GO" id="GO:0005524">
    <property type="term" value="F:ATP binding"/>
    <property type="evidence" value="ECO:0007669"/>
    <property type="project" value="UniProtKB-KW"/>
</dbReference>
<dbReference type="InterPro" id="IPR003594">
    <property type="entry name" value="HATPase_dom"/>
</dbReference>
<reference evidence="18 19" key="1">
    <citation type="submission" date="2018-06" db="EMBL/GenBank/DDBJ databases">
        <title>Extensive metabolic versatility and redundancy in microbially diverse, dynamic hydrothermal sediments.</title>
        <authorList>
            <person name="Dombrowski N."/>
            <person name="Teske A."/>
            <person name="Baker B.J."/>
        </authorList>
    </citation>
    <scope>NUCLEOTIDE SEQUENCE [LARGE SCALE GENOMIC DNA]</scope>
    <source>
        <strain evidence="18">B3_G15</strain>
    </source>
</reference>
<gene>
    <name evidence="18" type="ORF">DRJ04_03650</name>
</gene>
<evidence type="ECO:0000259" key="15">
    <source>
        <dbReference type="PROSITE" id="PS50109"/>
    </source>
</evidence>
<evidence type="ECO:0000256" key="2">
    <source>
        <dbReference type="ARBA" id="ARBA00004236"/>
    </source>
</evidence>
<dbReference type="SMART" id="SM00388">
    <property type="entry name" value="HisKA"/>
    <property type="match status" value="1"/>
</dbReference>
<dbReference type="SMART" id="SM00387">
    <property type="entry name" value="HATPase_c"/>
    <property type="match status" value="1"/>
</dbReference>
<keyword evidence="8" id="KW-0547">Nucleotide-binding</keyword>
<dbReference type="PROSITE" id="PS50110">
    <property type="entry name" value="RESPONSE_REGULATORY"/>
    <property type="match status" value="1"/>
</dbReference>
<sequence length="492" mass="56073">MNQKGNVLIVDDELSIREACRKILLKEGLHVDVAEDGLEAKEKIERENFDLVLIDLKLPHLSGEDLLHWLRSFNPDIVPVIITGYPSFDSAVSAIREGAYDYVPKPFTSGELRRIVRRGLERKFLIQEMHKLREEQEKNLKLISQEKTKLKSVINSMADGVLVVNRYGKVVLYNSAIRHILNLSGNCLDKSLEEVIKRQTLIRLVNSQLKEKKKKVFSQEIGINNRDYLVNVASVSDNGEKLGVVVSFRDVTKLRKLADMKSAFLNMVSHEIRSPLSIIEGYLDVVLKGIVKDENQIKSMIERVKVRTQTLRELTDDLLNLARMESEKIKRELVPINLQEVILEMVEFYKDKAREKEIKININIEPVPSIMADRNDIALLFTNLLDNAIKYNVRGGSVDIHVKKEGFDLCVKIKDSGVGIPKESIKLIFDEFYRVKNEKTRMVPGTGLGLSIVQKIVKAYRGKIKVTSKEGEGSSFSVYLPLENLCRGLEYD</sequence>
<evidence type="ECO:0000256" key="14">
    <source>
        <dbReference type="SAM" id="Coils"/>
    </source>
</evidence>
<keyword evidence="10" id="KW-0067">ATP-binding</keyword>
<dbReference type="CDD" id="cd00082">
    <property type="entry name" value="HisKA"/>
    <property type="match status" value="1"/>
</dbReference>
<feature type="coiled-coil region" evidence="14">
    <location>
        <begin position="126"/>
        <end position="153"/>
    </location>
</feature>
<evidence type="ECO:0000256" key="1">
    <source>
        <dbReference type="ARBA" id="ARBA00000085"/>
    </source>
</evidence>
<evidence type="ECO:0000256" key="5">
    <source>
        <dbReference type="ARBA" id="ARBA00022475"/>
    </source>
</evidence>
<dbReference type="Gene3D" id="3.40.50.2300">
    <property type="match status" value="1"/>
</dbReference>
<dbReference type="Proteomes" id="UP000280417">
    <property type="component" value="Unassembled WGS sequence"/>
</dbReference>
<evidence type="ECO:0000313" key="19">
    <source>
        <dbReference type="Proteomes" id="UP000280417"/>
    </source>
</evidence>
<dbReference type="InterPro" id="IPR036890">
    <property type="entry name" value="HATPase_C_sf"/>
</dbReference>
<keyword evidence="7" id="KW-0808">Transferase</keyword>
<evidence type="ECO:0000256" key="11">
    <source>
        <dbReference type="ARBA" id="ARBA00023012"/>
    </source>
</evidence>
<dbReference type="Pfam" id="PF00072">
    <property type="entry name" value="Response_reg"/>
    <property type="match status" value="1"/>
</dbReference>
<evidence type="ECO:0000256" key="8">
    <source>
        <dbReference type="ARBA" id="ARBA00022741"/>
    </source>
</evidence>
<keyword evidence="5" id="KW-1003">Cell membrane</keyword>
<dbReference type="InterPro" id="IPR003661">
    <property type="entry name" value="HisK_dim/P_dom"/>
</dbReference>
<feature type="domain" description="Histidine kinase" evidence="15">
    <location>
        <begin position="267"/>
        <end position="484"/>
    </location>
</feature>
<dbReference type="PROSITE" id="PS50112">
    <property type="entry name" value="PAS"/>
    <property type="match status" value="1"/>
</dbReference>
<dbReference type="PRINTS" id="PR00344">
    <property type="entry name" value="BCTRLSENSOR"/>
</dbReference>
<dbReference type="FunFam" id="1.10.287.130:FF:000001">
    <property type="entry name" value="Two-component sensor histidine kinase"/>
    <property type="match status" value="1"/>
</dbReference>
<evidence type="ECO:0000256" key="4">
    <source>
        <dbReference type="ARBA" id="ARBA00012438"/>
    </source>
</evidence>
<dbReference type="InterPro" id="IPR013767">
    <property type="entry name" value="PAS_fold"/>
</dbReference>
<dbReference type="InterPro" id="IPR011006">
    <property type="entry name" value="CheY-like_superfamily"/>
</dbReference>
<dbReference type="Gene3D" id="1.10.287.130">
    <property type="match status" value="1"/>
</dbReference>
<dbReference type="PROSITE" id="PS50109">
    <property type="entry name" value="HIS_KIN"/>
    <property type="match status" value="1"/>
</dbReference>
<dbReference type="Pfam" id="PF00512">
    <property type="entry name" value="HisKA"/>
    <property type="match status" value="1"/>
</dbReference>
<dbReference type="NCBIfam" id="TIGR00229">
    <property type="entry name" value="sensory_box"/>
    <property type="match status" value="1"/>
</dbReference>
<evidence type="ECO:0000313" key="18">
    <source>
        <dbReference type="EMBL" id="RLE13782.1"/>
    </source>
</evidence>
<dbReference type="PANTHER" id="PTHR43547:SF2">
    <property type="entry name" value="HYBRID SIGNAL TRANSDUCTION HISTIDINE KINASE C"/>
    <property type="match status" value="1"/>
</dbReference>
<feature type="domain" description="PAS" evidence="17">
    <location>
        <begin position="146"/>
        <end position="184"/>
    </location>
</feature>
<accession>A0A662DI00</accession>
<dbReference type="FunFam" id="3.30.565.10:FF:000023">
    <property type="entry name" value="PAS domain-containing sensor histidine kinase"/>
    <property type="match status" value="1"/>
</dbReference>
<organism evidence="18 19">
    <name type="scientific">Aerophobetes bacterium</name>
    <dbReference type="NCBI Taxonomy" id="2030807"/>
    <lineage>
        <taxon>Bacteria</taxon>
        <taxon>Candidatus Aerophobota</taxon>
    </lineage>
</organism>
<evidence type="ECO:0000256" key="3">
    <source>
        <dbReference type="ARBA" id="ARBA00004314"/>
    </source>
</evidence>
<evidence type="ECO:0000256" key="12">
    <source>
        <dbReference type="ARBA" id="ARBA00023136"/>
    </source>
</evidence>
<feature type="modified residue" description="4-aspartylphosphate" evidence="13">
    <location>
        <position position="55"/>
    </location>
</feature>
<protein>
    <recommendedName>
        <fullName evidence="4">histidine kinase</fullName>
        <ecNumber evidence="4">2.7.13.3</ecNumber>
    </recommendedName>
</protein>
<comment type="caution">
    <text evidence="18">The sequence shown here is derived from an EMBL/GenBank/DDBJ whole genome shotgun (WGS) entry which is preliminary data.</text>
</comment>
<dbReference type="EMBL" id="QMQA01000077">
    <property type="protein sequence ID" value="RLE13782.1"/>
    <property type="molecule type" value="Genomic_DNA"/>
</dbReference>
<dbReference type="Gene3D" id="3.30.565.10">
    <property type="entry name" value="Histidine kinase-like ATPase, C-terminal domain"/>
    <property type="match status" value="1"/>
</dbReference>
<dbReference type="SUPFAM" id="SSF52172">
    <property type="entry name" value="CheY-like"/>
    <property type="match status" value="1"/>
</dbReference>
<dbReference type="EC" id="2.7.13.3" evidence="4"/>
<dbReference type="SUPFAM" id="SSF55874">
    <property type="entry name" value="ATPase domain of HSP90 chaperone/DNA topoisomerase II/histidine kinase"/>
    <property type="match status" value="1"/>
</dbReference>
<feature type="domain" description="Response regulatory" evidence="16">
    <location>
        <begin position="6"/>
        <end position="120"/>
    </location>
</feature>
<keyword evidence="12" id="KW-0472">Membrane</keyword>
<keyword evidence="14" id="KW-0175">Coiled coil</keyword>
<comment type="catalytic activity">
    <reaction evidence="1">
        <text>ATP + protein L-histidine = ADP + protein N-phospho-L-histidine.</text>
        <dbReference type="EC" id="2.7.13.3"/>
    </reaction>
</comment>
<evidence type="ECO:0000256" key="10">
    <source>
        <dbReference type="ARBA" id="ARBA00022840"/>
    </source>
</evidence>
<evidence type="ECO:0000256" key="13">
    <source>
        <dbReference type="PROSITE-ProRule" id="PRU00169"/>
    </source>
</evidence>
<dbReference type="GO" id="GO:0000155">
    <property type="term" value="F:phosphorelay sensor kinase activity"/>
    <property type="evidence" value="ECO:0007669"/>
    <property type="project" value="InterPro"/>
</dbReference>
<dbReference type="InterPro" id="IPR035965">
    <property type="entry name" value="PAS-like_dom_sf"/>
</dbReference>
<keyword evidence="6 13" id="KW-0597">Phosphoprotein</keyword>
<dbReference type="Gene3D" id="3.30.450.20">
    <property type="entry name" value="PAS domain"/>
    <property type="match status" value="1"/>
</dbReference>
<evidence type="ECO:0000256" key="6">
    <source>
        <dbReference type="ARBA" id="ARBA00022553"/>
    </source>
</evidence>
<keyword evidence="11" id="KW-0902">Two-component regulatory system</keyword>
<dbReference type="InterPro" id="IPR036097">
    <property type="entry name" value="HisK_dim/P_sf"/>
</dbReference>
<proteinExistence type="predicted"/>
<dbReference type="Pfam" id="PF00989">
    <property type="entry name" value="PAS"/>
    <property type="match status" value="1"/>
</dbReference>
<keyword evidence="9" id="KW-0418">Kinase</keyword>
<dbReference type="InterPro" id="IPR004358">
    <property type="entry name" value="Sig_transdc_His_kin-like_C"/>
</dbReference>
<dbReference type="GO" id="GO:0006355">
    <property type="term" value="P:regulation of DNA-templated transcription"/>
    <property type="evidence" value="ECO:0007669"/>
    <property type="project" value="InterPro"/>
</dbReference>
<dbReference type="AlphaFoldDB" id="A0A662DI00"/>